<accession>A0A0B2RJ87</accession>
<reference evidence="2" key="1">
    <citation type="submission" date="2014-07" db="EMBL/GenBank/DDBJ databases">
        <title>Identification of a novel salt tolerance gene in wild soybean by whole-genome sequencing.</title>
        <authorList>
            <person name="Lam H.-M."/>
            <person name="Qi X."/>
            <person name="Li M.-W."/>
            <person name="Liu X."/>
            <person name="Xie M."/>
            <person name="Ni M."/>
            <person name="Xu X."/>
        </authorList>
    </citation>
    <scope>NUCLEOTIDE SEQUENCE [LARGE SCALE GENOMIC DNA]</scope>
    <source>
        <tissue evidence="2">Root</tissue>
    </source>
</reference>
<keyword evidence="1" id="KW-0472">Membrane</keyword>
<sequence length="52" mass="5965">MTAITINHQYYTIYYHTKCIRKKKFSKGSGAGIPPSFVSIIIVVPFSFFSYL</sequence>
<keyword evidence="1" id="KW-1133">Transmembrane helix</keyword>
<organism evidence="2">
    <name type="scientific">Glycine soja</name>
    <name type="common">Wild soybean</name>
    <dbReference type="NCBI Taxonomy" id="3848"/>
    <lineage>
        <taxon>Eukaryota</taxon>
        <taxon>Viridiplantae</taxon>
        <taxon>Streptophyta</taxon>
        <taxon>Embryophyta</taxon>
        <taxon>Tracheophyta</taxon>
        <taxon>Spermatophyta</taxon>
        <taxon>Magnoliopsida</taxon>
        <taxon>eudicotyledons</taxon>
        <taxon>Gunneridae</taxon>
        <taxon>Pentapetalae</taxon>
        <taxon>rosids</taxon>
        <taxon>fabids</taxon>
        <taxon>Fabales</taxon>
        <taxon>Fabaceae</taxon>
        <taxon>Papilionoideae</taxon>
        <taxon>50 kb inversion clade</taxon>
        <taxon>NPAAA clade</taxon>
        <taxon>indigoferoid/millettioid clade</taxon>
        <taxon>Phaseoleae</taxon>
        <taxon>Glycine</taxon>
        <taxon>Glycine subgen. Soja</taxon>
    </lineage>
</organism>
<evidence type="ECO:0000256" key="1">
    <source>
        <dbReference type="SAM" id="Phobius"/>
    </source>
</evidence>
<evidence type="ECO:0000313" key="2">
    <source>
        <dbReference type="EMBL" id="KHN32389.1"/>
    </source>
</evidence>
<feature type="transmembrane region" description="Helical" evidence="1">
    <location>
        <begin position="31"/>
        <end position="51"/>
    </location>
</feature>
<keyword evidence="1" id="KW-0812">Transmembrane</keyword>
<name>A0A0B2RJ87_GLYSO</name>
<proteinExistence type="predicted"/>
<dbReference type="AlphaFoldDB" id="A0A0B2RJ87"/>
<gene>
    <name evidence="2" type="ORF">glysoja_026283</name>
</gene>
<dbReference type="EMBL" id="KN650166">
    <property type="protein sequence ID" value="KHN32389.1"/>
    <property type="molecule type" value="Genomic_DNA"/>
</dbReference>
<dbReference type="Proteomes" id="UP000053555">
    <property type="component" value="Unassembled WGS sequence"/>
</dbReference>
<protein>
    <submittedName>
        <fullName evidence="2">Uncharacterized protein</fullName>
    </submittedName>
</protein>